<dbReference type="FunFam" id="1.20.140.100:FF:000004">
    <property type="entry name" value="Dynein axonemal heavy chain 6"/>
    <property type="match status" value="1"/>
</dbReference>
<dbReference type="OrthoDB" id="447173at2759"/>
<dbReference type="Pfam" id="PF12775">
    <property type="entry name" value="AAA_7"/>
    <property type="match status" value="1"/>
</dbReference>
<evidence type="ECO:0000256" key="21">
    <source>
        <dbReference type="SAM" id="MobiDB-lite"/>
    </source>
</evidence>
<keyword evidence="9" id="KW-0282">Flagellum</keyword>
<evidence type="ECO:0000256" key="17">
    <source>
        <dbReference type="ARBA" id="ARBA00071810"/>
    </source>
</evidence>
<keyword evidence="6" id="KW-0493">Microtubule</keyword>
<reference evidence="24" key="3">
    <citation type="submission" date="2015-06" db="UniProtKB">
        <authorList>
            <consortium name="EnsemblMetazoa"/>
        </authorList>
    </citation>
    <scope>IDENTIFICATION</scope>
</reference>
<dbReference type="Gene3D" id="1.20.920.20">
    <property type="match status" value="1"/>
</dbReference>
<organism evidence="23">
    <name type="scientific">Capitella teleta</name>
    <name type="common">Polychaete worm</name>
    <dbReference type="NCBI Taxonomy" id="283909"/>
    <lineage>
        <taxon>Eukaryota</taxon>
        <taxon>Metazoa</taxon>
        <taxon>Spiralia</taxon>
        <taxon>Lophotrochozoa</taxon>
        <taxon>Annelida</taxon>
        <taxon>Polychaeta</taxon>
        <taxon>Sedentaria</taxon>
        <taxon>Scolecida</taxon>
        <taxon>Capitellidae</taxon>
        <taxon>Capitella</taxon>
    </lineage>
</organism>
<comment type="subunit">
    <text evidence="4">Consists of at least two heavy chains and a number of intermediate and light chains.</text>
</comment>
<dbReference type="Pfam" id="PF17857">
    <property type="entry name" value="AAA_lid_1"/>
    <property type="match status" value="1"/>
</dbReference>
<name>R7VGC6_CAPTE</name>
<dbReference type="InterPro" id="IPR041658">
    <property type="entry name" value="AAA_lid_11"/>
</dbReference>
<dbReference type="InterPro" id="IPR041466">
    <property type="entry name" value="Dynein_AAA5_ext"/>
</dbReference>
<evidence type="ECO:0000256" key="12">
    <source>
        <dbReference type="ARBA" id="ARBA00023069"/>
    </source>
</evidence>
<dbReference type="Gene3D" id="1.20.920.30">
    <property type="match status" value="1"/>
</dbReference>
<dbReference type="PANTHER" id="PTHR22878">
    <property type="entry name" value="DYNEIN HEAVY CHAIN 6, AXONEMAL-LIKE-RELATED"/>
    <property type="match status" value="1"/>
</dbReference>
<keyword evidence="12" id="KW-0969">Cilium</keyword>
<keyword evidence="7" id="KW-0547">Nucleotide-binding</keyword>
<sequence>MSLRPLRSSHSRPFSANRTQSNLEPKTTQDGRKYPEIQQKGYYSDILDPTANEKLENVLSGPQTDQDTLWNVSKEKYTPKVTSFNTPQDLSDEALDHGPSTEITAVSDFPIQSYQPKVQKPFFAAPGDCPRKIEIERRKRHYAKQNLNALLSRYDIDTSQLMPKHHPEGIKNIKLNADPNDPAPFPPYLPIHLFDDDEFEIRNPEEWLEMGMENGVRKPVPGKALLPTKDDVHHLDPKDPSIEYKWFDVGVLDYVDEQRLFLVQKVNSHNRIVDDKGKPVVNGGVGSDGKRKVLPNQFLIPRIRLSFAAEDPDIFAQRVQHAFNYRKSTEALLRYNLYIDCMPMEGVGELDQASLKRMTEWAKGAPSLAKDKGLDDYIQVLEKEVNIDFCRSMNQIIFDKTIDDDPLTFAFVTAPPKNEEAVPERGCCMDVPEFPFDEQYDSFAFNSLLTREEAISAIGKVGTECNKVAGMSLFHIPTAKHMRLEEFEQTQAQATSQVSLFLKDSWITTLRAAIRTSLRDVGKGWFNLHETNWEVYQISKLKKFMEMVKFNMQDSLRYLVQDSLVNFTQMILDACHATLQCKDDMVWGKNIILSQFKPKRNALFLVDLVMDNQGVHYSSNLNSFESTIVSLFDRGIQSTQNVPQLEKHIMEDIFWSGTPLLESVGEHEPPVEELRATICDALTHSVIPMKAYAKEYEQFLELMNMDINEYIKVYEAENHSAAEVKQEVEMHLKEKEIIEGLLPSNIIIGPFWISTENVRQALSKKRKALGNAVLELLARKLRTQADEACEVFKAISRRLYEKANCIEELSEMKEWMKSIPETLREHQETIDKAMSDYSLIEDFYYNLSTDDFNAKWNAIGWPHKIELQMEQTETQLDEDEERFHKLQMSDQGNFNDRLDSLAMLVPGMAAHTDISKAHEVANQVRRIQKDLKDAQTDALKYNNRERLFGMPITNYDKLSKLIKDFEPFRNLWVTTSDWLRWHDSWMNDPLSSIDAETVDKNVSDAFKIMHKSAKIFAEIPGVSEVANEIRRNIEDFRPKIPLIQGLRNPGMRNRHWEQLSDALGFPIRPKANLTFSKCLEMKLEDHIQVISKVAEVAGKEYSIEQALDKMENEWAPVNFEIIPYKETGTFILKASEEISQLLDDHIVMTQSMSFSPFKKPFEERISTWESKLRTTQDVLDEWLQCQRQWLYLEPIFSSDDINRQLPTESKRYQTMERLWRKIMKNAKENAQVISLCPDNRLLDNLRECNKLLEQVQKGLSEYLETKRNAFPRFYFLSDDELLEILSQTKDPTAVQPHLRKCFENIAKITFQEDLKITEMISSDGESVPFQESLYPKGNVEDWLLEVERVMRESLRTILERALLDYPKCPRTEWVLKWPGQLVIAGCQTFWTSEVSEVLEQGNLKTIYPKLLDQLDGLRGLVRGQLTPIHRSILSALIVIEVHARDVVNNMIEEKVQNINDFEWISQLRYYWHDDWLYIRAVNAEFPYGFEYLGNNGRLVITPLTDRCYLTLTGALHLKFGGAPAGPAGTGKTETTKDLAKAMAVQCVVFNCSDQLDFMAMGKFFKGLASAGAWACFDEFNRIDIEVLSVVAQQITTIQKALEQKLDRFMFEGVELSLKPSCSVFITMNPGYAGRTELPDNLKALFRPVSMMVPDYALIAEISLFSFGFSDARVLAKKIVTTFKLSSEQLSSQDHYDFGMRAVKSVISAAGNLKRQNPDSDEELVALRAIRDVNVPKFLMDDLKLFNGIVSDLFPNIKEEKIDYGELETSLRKTCTKMKLKDVDSFIHKCIQLYETTVVRHGLMLVGPTGSGKTKCYEVLQGAQTAVKGAVQPSGDLFEATHTYVLNPKSITMGQLYGEFDMLTHEWTDGILSTLIRIGSASTDSDKRWYMFDGPVDAVWIENMNTVLDDNKKLCLSSGEIIKLTDHMTMMFEVQDLAVASPATVSRCGMVYLEPGILGLAPFVECWLKYLPDVVYEFKDTFQRLFDIFLEPGINFLRANMKEIVPTMDSNLTFSMFKFMECFFKPFLPKEGEKPIPDERASRMRELVEPWFIFSFVWTVGATCDNDGRKRFDKWVRETMAEAKLELLFPDAGQVYDYKLDDAGISLPALEEDEEEELKSRSVRWIGWMSELAPFVIAPETKYSDIMVPTLDTVRGAHLIEMLLSNNKTVLVVGPTGTGKTMAIADKLTTKMPKEYIPDFITFSAKTSANQTQDLIDGKLDKRRKGVFGPPLGKYFVFFVDDLNMPALEVYGAQPPIELIRQWMDFKGWYDRKAIGEFRRLVDVNFICAMGPPGGGRNPVTMRLMRHFNYLAFTELEDISKKGIFSAILDWWLEKAPSLRQHCGTLVEACIDVYNVITTQLLPTPAKSHYTFNLRDLSKIFQGMLMGDSSKLTGVPDLLRLWYHESQRVFADRLVNDEDRDWFSNQLKEQMMTKFDTDISDVIKQEPTLYGDFLTSNVDNRPYEEMEDHEKMVKVVEEYLEDYNQINTAQMRLVMFMDAIKHLCRICRIIRQPLGNALLLGMGGSGRQSLTRLAAHMAEYDLFQIELSKNYGMAEWREDLKKAMLKAGLENNAMVFLFSDTQIKSESFLEDINNILNSGDVPNLYAFDDLDQIYTTMKPIVQDLGLQPTKTNLFSLFTKRVRSNLHTVITMSPLGEIFRARLRQFPALVNCCTIDWFSEWPADALKSVAVRFLGDLPDLDATDDVMDGLVSMCQTVHSSVMTLSGRLASELNRFNYVTPTSYLELLGIFSKLIGTKKMELNTARNRTKTGLDKLLSTADEVAKLQEELETMRPLLEEAVQDSMVTMVKIAEDSKVAEETKVVVSKEEAGAVLKAKETQAIADDAQRDLNEALPALDAALQSLKSLNKNDVVEVRALQRPPDGVRMVIEAVSIMKSVKPKKIPGDKPGEKKDDYWEPGKSLLQDPGKFLESLFKYDKDNIPDTAISKIQPYIDNEAFQPAAIAKVSKACTSICQWVRAMHKYHFVAKGVAPKREALALAQADLAETQRVLDAAKKRLQEVEEGIATLQAKYEDCVRKKEELEQKTEECEQRLVRADKLRKVTKMPTTCNKNRLITDRFIFQLIGGLSDEKGRWQESVKTLQAVVDNIVGDILVSAGSIAYLGIFPGEYRSDVTASWMTSLKDQKVPHNDGASLIDTLSDPVKVRSWQICGLPKDNLSVENGVIVQYSRRWPLFVDPQGQANKWVKNLEKDNGIDTIKLSDRDFLRSLENAVRFGKPCLLENVGEELDPALEPILLRQTFKQSGSLVIKLGDAIIPYHEDFKFYITTKLPNPHYTPEISTRVTLVNFTLSPSGLEDQLLGIVVAEERPDLEEAKNQLIVSNAKMKQELKEIEDKILQRLSASEGSPVDDIDLINVLEASKIKSEEIKAKVIIAEQTEKDIDETRSLYIPVAVNTQILFFCVADLASIDPMYQYSLEWFIRIFLNGISNAERADNVPDRTVKINEFFTFSLYCNVCRSLFEKHKLLFAFLLSVRILQHEGKINMDEWRYLLSGGTAKPKDLPNPAPSWLSIRSWGDVLTLAALPKFADFAEDFANHLDVYRTIFDSVEPHRDALPGKWNDELDNFQKLLVMRCLRPDMMTNAMQDFVANHLGQRFIEPQTSDLGLVFKDSSPSTPLIFVLSTGTDPAVDLYKFAEEMRFSKKLSAISLGQGQGPRAEAMMRSAMERGKWIFFQNCHLAPSWMPSLERLIEQIDPDKVHRDFRLWLTSMPSPKFPVFILQNGSKMTVEPPKGIKANMMRSYMSFSDDFLTSTGHKTPDFKHLLQSLCLFHGVVLERRKFGPLGFNIPYEFTNGDLRICISQLKMFLEEYDEIPFKVLKYTAGHINYGGRVTDDWDRRCLMNVLGDFYSEPVLETNFKYSTSGIHYQLDPDNDLAGYLAYIKSLPINDTPEIFGLHENANITFAQNETYALLSGLLKLQPKSSSGGGQTREEVMEETAKTILGQVPPPVPIGPVMTKYPVMYEQSMNTVLLQEIIRYNRLLSTIKQSLNDLLKALKGLVVMSQQLEDMANSLFINQVPGMWAGKAYPSLKPLAAWVTDLVQRMKFLQSWIDDGIPPVFWISGFFFPQAFLTGTLQNYARKKVISIDTISFGFEVLKADAELTKGPNDGCYIRGLFAEGMRWCDQTHQLTESRPKELFTDMPAIWLQPEADRSVAKTGFYSCPVYKTLTRAGTLSTTGHSTNFVFTVELPTDKGQKHWIKRGVAMLCALDY</sequence>
<gene>
    <name evidence="23" type="ORF">CAPTEDRAFT_174329</name>
</gene>
<dbReference type="Pfam" id="PF18198">
    <property type="entry name" value="AAA_lid_11"/>
    <property type="match status" value="1"/>
</dbReference>
<dbReference type="OMA" id="HNVAKMV"/>
<dbReference type="Gene3D" id="1.20.1270.280">
    <property type="match status" value="1"/>
</dbReference>
<dbReference type="InterPro" id="IPR013602">
    <property type="entry name" value="Dynein_heavy_linker"/>
</dbReference>
<dbReference type="FunFam" id="1.10.8.720:FF:000001">
    <property type="entry name" value="dynein heavy chain 7, axonemal"/>
    <property type="match status" value="1"/>
</dbReference>
<dbReference type="Gene3D" id="1.20.58.1120">
    <property type="match status" value="1"/>
</dbReference>
<dbReference type="InterPro" id="IPR027417">
    <property type="entry name" value="P-loop_NTPase"/>
</dbReference>
<keyword evidence="13" id="KW-0505">Motor protein</keyword>
<dbReference type="GO" id="GO:0008569">
    <property type="term" value="F:minus-end-directed microtubule motor activity"/>
    <property type="evidence" value="ECO:0007669"/>
    <property type="project" value="InterPro"/>
</dbReference>
<dbReference type="InterPro" id="IPR026983">
    <property type="entry name" value="DHC"/>
</dbReference>
<feature type="domain" description="AAA+ ATPase" evidence="22">
    <location>
        <begin position="2165"/>
        <end position="2313"/>
    </location>
</feature>
<dbReference type="GO" id="GO:0030286">
    <property type="term" value="C:dynein complex"/>
    <property type="evidence" value="ECO:0007669"/>
    <property type="project" value="UniProtKB-KW"/>
</dbReference>
<evidence type="ECO:0000256" key="18">
    <source>
        <dbReference type="ARBA" id="ARBA00078557"/>
    </source>
</evidence>
<dbReference type="GO" id="GO:0051959">
    <property type="term" value="F:dynein light intermediate chain binding"/>
    <property type="evidence" value="ECO:0007669"/>
    <property type="project" value="InterPro"/>
</dbReference>
<keyword evidence="11 20" id="KW-0175">Coiled coil</keyword>
<dbReference type="InterPro" id="IPR035699">
    <property type="entry name" value="AAA_6"/>
</dbReference>
<dbReference type="Pfam" id="PF08393">
    <property type="entry name" value="DHC_N2"/>
    <property type="match status" value="1"/>
</dbReference>
<dbReference type="FunFam" id="3.40.50.300:FF:001328">
    <property type="entry name" value="Dynein heavy chain 6, axonemal"/>
    <property type="match status" value="1"/>
</dbReference>
<dbReference type="FunFam" id="1.10.8.710:FF:000004">
    <property type="entry name" value="Dynein axonemal heavy chain 6"/>
    <property type="match status" value="1"/>
</dbReference>
<dbReference type="FunFam" id="1.20.58.1120:FF:000005">
    <property type="entry name" value="Dynein, axonemal, heavy chain 12"/>
    <property type="match status" value="1"/>
</dbReference>
<dbReference type="InterPro" id="IPR043157">
    <property type="entry name" value="Dynein_AAA1S"/>
</dbReference>
<reference evidence="23 25" key="2">
    <citation type="journal article" date="2013" name="Nature">
        <title>Insights into bilaterian evolution from three spiralian genomes.</title>
        <authorList>
            <person name="Simakov O."/>
            <person name="Marletaz F."/>
            <person name="Cho S.J."/>
            <person name="Edsinger-Gonzales E."/>
            <person name="Havlak P."/>
            <person name="Hellsten U."/>
            <person name="Kuo D.H."/>
            <person name="Larsson T."/>
            <person name="Lv J."/>
            <person name="Arendt D."/>
            <person name="Savage R."/>
            <person name="Osoegawa K."/>
            <person name="de Jong P."/>
            <person name="Grimwood J."/>
            <person name="Chapman J.A."/>
            <person name="Shapiro H."/>
            <person name="Aerts A."/>
            <person name="Otillar R.P."/>
            <person name="Terry A.Y."/>
            <person name="Boore J.L."/>
            <person name="Grigoriev I.V."/>
            <person name="Lindberg D.R."/>
            <person name="Seaver E.C."/>
            <person name="Weisblat D.A."/>
            <person name="Putnam N.H."/>
            <person name="Rokhsar D.S."/>
        </authorList>
    </citation>
    <scope>NUCLEOTIDE SEQUENCE</scope>
    <source>
        <strain evidence="23 25">I ESC-2004</strain>
    </source>
</reference>
<keyword evidence="5" id="KW-0963">Cytoplasm</keyword>
<dbReference type="InterPro" id="IPR042228">
    <property type="entry name" value="Dynein_linker_3"/>
</dbReference>
<dbReference type="InterPro" id="IPR042222">
    <property type="entry name" value="Dynein_2_N"/>
</dbReference>
<evidence type="ECO:0000256" key="9">
    <source>
        <dbReference type="ARBA" id="ARBA00022846"/>
    </source>
</evidence>
<dbReference type="Pfam" id="PF12777">
    <property type="entry name" value="MT"/>
    <property type="match status" value="1"/>
</dbReference>
<evidence type="ECO:0000256" key="2">
    <source>
        <dbReference type="ARBA" id="ARBA00004430"/>
    </source>
</evidence>
<evidence type="ECO:0000256" key="6">
    <source>
        <dbReference type="ARBA" id="ARBA00022701"/>
    </source>
</evidence>
<dbReference type="Gene3D" id="1.20.140.100">
    <property type="entry name" value="Dynein heavy chain, N-terminal domain 2"/>
    <property type="match status" value="1"/>
</dbReference>
<evidence type="ECO:0000256" key="15">
    <source>
        <dbReference type="ARBA" id="ARBA00023273"/>
    </source>
</evidence>
<dbReference type="FunFam" id="3.10.490.20:FF:000001">
    <property type="entry name" value="dynein heavy chain 7, axonemal"/>
    <property type="match status" value="1"/>
</dbReference>
<dbReference type="Pfam" id="PF12774">
    <property type="entry name" value="AAA_6"/>
    <property type="match status" value="1"/>
</dbReference>
<dbReference type="InterPro" id="IPR041589">
    <property type="entry name" value="DNAH3_AAA_lid_1"/>
</dbReference>
<dbReference type="Pfam" id="PF18199">
    <property type="entry name" value="Dynein_C"/>
    <property type="match status" value="1"/>
</dbReference>
<evidence type="ECO:0000313" key="25">
    <source>
        <dbReference type="Proteomes" id="UP000014760"/>
    </source>
</evidence>
<feature type="coiled-coil region" evidence="20">
    <location>
        <begin position="2994"/>
        <end position="3056"/>
    </location>
</feature>
<dbReference type="InterPro" id="IPR035706">
    <property type="entry name" value="AAA_9"/>
</dbReference>
<dbReference type="Proteomes" id="UP000014760">
    <property type="component" value="Unassembled WGS sequence"/>
</dbReference>
<evidence type="ECO:0000313" key="23">
    <source>
        <dbReference type="EMBL" id="ELU15361.1"/>
    </source>
</evidence>
<dbReference type="InterPro" id="IPR024743">
    <property type="entry name" value="Dynein_HC_stalk"/>
</dbReference>
<dbReference type="GO" id="GO:0005874">
    <property type="term" value="C:microtubule"/>
    <property type="evidence" value="ECO:0007669"/>
    <property type="project" value="UniProtKB-KW"/>
</dbReference>
<dbReference type="PANTHER" id="PTHR22878:SF73">
    <property type="entry name" value="DYNEIN AXONEMAL HEAVY CHAIN 1"/>
    <property type="match status" value="1"/>
</dbReference>
<dbReference type="InterPro" id="IPR004273">
    <property type="entry name" value="Dynein_heavy_D6_P-loop"/>
</dbReference>
<dbReference type="GO" id="GO:0045505">
    <property type="term" value="F:dynein intermediate chain binding"/>
    <property type="evidence" value="ECO:0007669"/>
    <property type="project" value="InterPro"/>
</dbReference>
<evidence type="ECO:0000256" key="8">
    <source>
        <dbReference type="ARBA" id="ARBA00022840"/>
    </source>
</evidence>
<comment type="similarity">
    <text evidence="3">Belongs to the dynein heavy chain family.</text>
</comment>
<evidence type="ECO:0000256" key="3">
    <source>
        <dbReference type="ARBA" id="ARBA00008887"/>
    </source>
</evidence>
<feature type="compositionally biased region" description="Low complexity" evidence="21">
    <location>
        <begin position="1"/>
        <end position="15"/>
    </location>
</feature>
<dbReference type="Pfam" id="PF12780">
    <property type="entry name" value="AAA_8"/>
    <property type="match status" value="1"/>
</dbReference>
<dbReference type="GO" id="GO:0005524">
    <property type="term" value="F:ATP binding"/>
    <property type="evidence" value="ECO:0007669"/>
    <property type="project" value="UniProtKB-KW"/>
</dbReference>
<evidence type="ECO:0000256" key="14">
    <source>
        <dbReference type="ARBA" id="ARBA00023212"/>
    </source>
</evidence>
<dbReference type="EnsemblMetazoa" id="CapteT174329">
    <property type="protein sequence ID" value="CapteP174329"/>
    <property type="gene ID" value="CapteG174329"/>
</dbReference>
<evidence type="ECO:0000256" key="19">
    <source>
        <dbReference type="ARBA" id="ARBA00082100"/>
    </source>
</evidence>
<proteinExistence type="inferred from homology"/>
<dbReference type="Gene3D" id="6.10.140.1060">
    <property type="match status" value="1"/>
</dbReference>
<dbReference type="InterPro" id="IPR042219">
    <property type="entry name" value="AAA_lid_11_sf"/>
</dbReference>
<dbReference type="FunFam" id="1.10.287.2620:FF:000005">
    <property type="entry name" value="Dynein heavy chain 1, axonemal"/>
    <property type="match status" value="1"/>
</dbReference>
<dbReference type="FunFam" id="1.20.920.30:FF:000005">
    <property type="entry name" value="Dynein, axonemal, heavy chain 2"/>
    <property type="match status" value="1"/>
</dbReference>
<keyword evidence="8" id="KW-0067">ATP-binding</keyword>
<protein>
    <recommendedName>
        <fullName evidence="17">Dynein axonemal heavy chain 1</fullName>
    </recommendedName>
    <alternativeName>
        <fullName evidence="19">Axonemal beta dynein heavy chain 1</fullName>
    </alternativeName>
    <alternativeName>
        <fullName evidence="18">Ciliary dynein heavy chain 1</fullName>
    </alternativeName>
</protein>
<dbReference type="Pfam" id="PF17852">
    <property type="entry name" value="Dynein_AAA_lid"/>
    <property type="match status" value="1"/>
</dbReference>
<dbReference type="EMBL" id="KB293809">
    <property type="protein sequence ID" value="ELU15361.1"/>
    <property type="molecule type" value="Genomic_DNA"/>
</dbReference>
<dbReference type="FunFam" id="1.10.472.130:FF:000006">
    <property type="entry name" value="Dynein axonemal heavy chain 1"/>
    <property type="match status" value="1"/>
</dbReference>
<dbReference type="InterPro" id="IPR043160">
    <property type="entry name" value="Dynein_C_barrel"/>
</dbReference>
<evidence type="ECO:0000256" key="10">
    <source>
        <dbReference type="ARBA" id="ARBA00023017"/>
    </source>
</evidence>
<dbReference type="Gene3D" id="1.10.472.130">
    <property type="match status" value="1"/>
</dbReference>
<dbReference type="Pfam" id="PF12781">
    <property type="entry name" value="AAA_9"/>
    <property type="match status" value="1"/>
</dbReference>
<dbReference type="GO" id="GO:0030317">
    <property type="term" value="P:flagellated sperm motility"/>
    <property type="evidence" value="ECO:0007669"/>
    <property type="project" value="UniProtKB-ARBA"/>
</dbReference>
<dbReference type="FunFam" id="3.40.50.300:FF:002141">
    <property type="entry name" value="Dynein heavy chain"/>
    <property type="match status" value="1"/>
</dbReference>
<evidence type="ECO:0000256" key="5">
    <source>
        <dbReference type="ARBA" id="ARBA00022490"/>
    </source>
</evidence>
<dbReference type="InterPro" id="IPR041228">
    <property type="entry name" value="Dynein_C"/>
</dbReference>
<dbReference type="GO" id="GO:0005930">
    <property type="term" value="C:axoneme"/>
    <property type="evidence" value="ECO:0007669"/>
    <property type="project" value="UniProtKB-SubCell"/>
</dbReference>
<keyword evidence="15" id="KW-0966">Cell projection</keyword>
<dbReference type="InterPro" id="IPR024317">
    <property type="entry name" value="Dynein_heavy_chain_D4_dom"/>
</dbReference>
<evidence type="ECO:0000256" key="13">
    <source>
        <dbReference type="ARBA" id="ARBA00023175"/>
    </source>
</evidence>
<dbReference type="FunFam" id="3.40.50.300:FF:000044">
    <property type="entry name" value="Dynein heavy chain 5, axonemal"/>
    <property type="match status" value="1"/>
</dbReference>
<dbReference type="STRING" id="283909.R7VGC6"/>
<feature type="domain" description="AAA+ ATPase" evidence="22">
    <location>
        <begin position="1517"/>
        <end position="1656"/>
    </location>
</feature>
<dbReference type="Pfam" id="PF03028">
    <property type="entry name" value="Dynein_heavy"/>
    <property type="match status" value="1"/>
</dbReference>
<dbReference type="SMART" id="SM00382">
    <property type="entry name" value="AAA"/>
    <property type="match status" value="2"/>
</dbReference>
<feature type="coiled-coil region" evidence="20">
    <location>
        <begin position="917"/>
        <end position="944"/>
    </location>
</feature>
<evidence type="ECO:0000256" key="4">
    <source>
        <dbReference type="ARBA" id="ARBA00011655"/>
    </source>
</evidence>
<dbReference type="Gene3D" id="1.10.8.710">
    <property type="match status" value="1"/>
</dbReference>
<evidence type="ECO:0000256" key="7">
    <source>
        <dbReference type="ARBA" id="ARBA00022741"/>
    </source>
</evidence>
<dbReference type="Gene3D" id="1.10.8.1220">
    <property type="match status" value="1"/>
</dbReference>
<dbReference type="Gene3D" id="3.10.490.20">
    <property type="match status" value="1"/>
</dbReference>
<comment type="function">
    <text evidence="16">Force generating protein of cilia required for sperm flagellum motility. Produces force towards the minus ends of microtubules. Dynein has ATPase activity; the force-producing power stroke is thought to occur on release of ADP. Required in spermatozoa for the formation of the inner dynein arms and biogenesis of the axoneme.</text>
</comment>
<dbReference type="FunFam" id="1.10.8.1220:FF:000001">
    <property type="entry name" value="Dynein axonemal heavy chain 5"/>
    <property type="match status" value="1"/>
</dbReference>
<dbReference type="Gene3D" id="1.10.287.2620">
    <property type="match status" value="1"/>
</dbReference>
<dbReference type="FunFam" id="3.40.50.300:FF:000362">
    <property type="entry name" value="Dynein, axonemal, heavy chain 6"/>
    <property type="match status" value="1"/>
</dbReference>
<feature type="region of interest" description="Disordered" evidence="21">
    <location>
        <begin position="1"/>
        <end position="43"/>
    </location>
</feature>
<evidence type="ECO:0000256" key="11">
    <source>
        <dbReference type="ARBA" id="ARBA00023054"/>
    </source>
</evidence>
<reference evidence="25" key="1">
    <citation type="submission" date="2012-12" db="EMBL/GenBank/DDBJ databases">
        <authorList>
            <person name="Hellsten U."/>
            <person name="Grimwood J."/>
            <person name="Chapman J.A."/>
            <person name="Shapiro H."/>
            <person name="Aerts A."/>
            <person name="Otillar R.P."/>
            <person name="Terry A.Y."/>
            <person name="Boore J.L."/>
            <person name="Simakov O."/>
            <person name="Marletaz F."/>
            <person name="Cho S.-J."/>
            <person name="Edsinger-Gonzales E."/>
            <person name="Havlak P."/>
            <person name="Kuo D.-H."/>
            <person name="Larsson T."/>
            <person name="Lv J."/>
            <person name="Arendt D."/>
            <person name="Savage R."/>
            <person name="Osoegawa K."/>
            <person name="de Jong P."/>
            <person name="Lindberg D.R."/>
            <person name="Seaver E.C."/>
            <person name="Weisblat D.A."/>
            <person name="Putnam N.H."/>
            <person name="Grigoriev I.V."/>
            <person name="Rokhsar D.S."/>
        </authorList>
    </citation>
    <scope>NUCLEOTIDE SEQUENCE</scope>
    <source>
        <strain evidence="25">I ESC-2004</strain>
    </source>
</reference>
<dbReference type="Gene3D" id="3.40.50.300">
    <property type="entry name" value="P-loop containing nucleotide triphosphate hydrolases"/>
    <property type="match status" value="5"/>
</dbReference>
<evidence type="ECO:0000259" key="22">
    <source>
        <dbReference type="SMART" id="SM00382"/>
    </source>
</evidence>
<evidence type="ECO:0000313" key="24">
    <source>
        <dbReference type="EnsemblMetazoa" id="CapteP174329"/>
    </source>
</evidence>
<keyword evidence="25" id="KW-1185">Reference proteome</keyword>
<dbReference type="SUPFAM" id="SSF52540">
    <property type="entry name" value="P-loop containing nucleoside triphosphate hydrolases"/>
    <property type="match status" value="4"/>
</dbReference>
<dbReference type="FunFam" id="1.20.1270.280:FF:000001">
    <property type="entry name" value="dynein heavy chain 7, axonemal"/>
    <property type="match status" value="1"/>
</dbReference>
<dbReference type="FunFam" id="3.20.180.20:FF:000003">
    <property type="entry name" value="Dynein heavy chain 12, axonemal"/>
    <property type="match status" value="1"/>
</dbReference>
<evidence type="ECO:0000256" key="20">
    <source>
        <dbReference type="SAM" id="Coils"/>
    </source>
</evidence>
<keyword evidence="10" id="KW-0243">Dynein</keyword>
<dbReference type="FunFam" id="1.20.920.20:FF:000001">
    <property type="entry name" value="dynein heavy chain 2, axonemal"/>
    <property type="match status" value="1"/>
</dbReference>
<dbReference type="FunFam" id="3.40.50.300:FF:000223">
    <property type="entry name" value="Dynein heavy chain 3, axonemal"/>
    <property type="match status" value="1"/>
</dbReference>
<dbReference type="Gene3D" id="1.10.8.720">
    <property type="entry name" value="Region D6 of dynein motor"/>
    <property type="match status" value="1"/>
</dbReference>
<dbReference type="HOGENOM" id="CLU_000038_0_0_1"/>
<dbReference type="EMBL" id="AMQN01004547">
    <property type="status" value="NOT_ANNOTATED_CDS"/>
    <property type="molecule type" value="Genomic_DNA"/>
</dbReference>
<dbReference type="InterPro" id="IPR003593">
    <property type="entry name" value="AAA+_ATPase"/>
</dbReference>
<evidence type="ECO:0000256" key="1">
    <source>
        <dbReference type="ARBA" id="ARBA00004230"/>
    </source>
</evidence>
<keyword evidence="14" id="KW-0206">Cytoskeleton</keyword>
<dbReference type="GO" id="GO:0036126">
    <property type="term" value="C:sperm flagellum"/>
    <property type="evidence" value="ECO:0007669"/>
    <property type="project" value="UniProtKB-ARBA"/>
</dbReference>
<evidence type="ECO:0000256" key="16">
    <source>
        <dbReference type="ARBA" id="ARBA00055289"/>
    </source>
</evidence>
<comment type="subcellular location">
    <subcellularLocation>
        <location evidence="1">Cell projection</location>
        <location evidence="1">Cilium</location>
        <location evidence="1">Flagellum</location>
    </subcellularLocation>
    <subcellularLocation>
        <location evidence="2">Cytoplasm</location>
        <location evidence="2">Cytoskeleton</location>
        <location evidence="2">Cilium axoneme</location>
    </subcellularLocation>
</comment>
<dbReference type="EMBL" id="AMQN01004546">
    <property type="status" value="NOT_ANNOTATED_CDS"/>
    <property type="molecule type" value="Genomic_DNA"/>
</dbReference>
<dbReference type="Gene3D" id="3.20.180.20">
    <property type="entry name" value="Dynein heavy chain, N-terminal domain 2"/>
    <property type="match status" value="1"/>
</dbReference>
<feature type="compositionally biased region" description="Polar residues" evidence="21">
    <location>
        <begin position="16"/>
        <end position="26"/>
    </location>
</feature>
<accession>R7VGC6</accession>